<keyword evidence="2" id="KW-0472">Membrane</keyword>
<dbReference type="PANTHER" id="PTHR46599:SF6">
    <property type="entry name" value="DUAL SPECIFICITY PHOSPHATASE 26"/>
    <property type="match status" value="1"/>
</dbReference>
<evidence type="ECO:0000256" key="1">
    <source>
        <dbReference type="SAM" id="MobiDB-lite"/>
    </source>
</evidence>
<dbReference type="Pfam" id="PF13843">
    <property type="entry name" value="DDE_Tnp_1_7"/>
    <property type="match status" value="2"/>
</dbReference>
<dbReference type="PANTHER" id="PTHR46599">
    <property type="entry name" value="PIGGYBAC TRANSPOSABLE ELEMENT-DERIVED PROTEIN 4"/>
    <property type="match status" value="1"/>
</dbReference>
<keyword evidence="2" id="KW-0812">Transmembrane</keyword>
<accession>A0ABQ9H0T0</accession>
<evidence type="ECO:0000313" key="5">
    <source>
        <dbReference type="Proteomes" id="UP001159363"/>
    </source>
</evidence>
<feature type="domain" description="PiggyBac transposable element-derived protein" evidence="3">
    <location>
        <begin position="179"/>
        <end position="279"/>
    </location>
</feature>
<evidence type="ECO:0000256" key="2">
    <source>
        <dbReference type="SAM" id="Phobius"/>
    </source>
</evidence>
<dbReference type="Proteomes" id="UP001159363">
    <property type="component" value="Chromosome 7"/>
</dbReference>
<feature type="transmembrane region" description="Helical" evidence="2">
    <location>
        <begin position="267"/>
        <end position="287"/>
    </location>
</feature>
<protein>
    <recommendedName>
        <fullName evidence="3">PiggyBac transposable element-derived protein domain-containing protein</fullName>
    </recommendedName>
</protein>
<sequence length="415" mass="47266">MTKLTLTNRTFQAKENYFLQTTDEVLNWMQMSTSMKLLMRTHLVLLQLLNPPQLDSLSINCVALTNCHCDLMILQPEKPERKLTQQPQYHTFSTCSSKTVKRIMQWVPTDVLMRPLVPFRGRVRFLINMPKKPAKYGIKWPCLTDSQDSYIYNGYIYTGKVSDGATLTPAERKLPIPSQIPPEFLPNITRAVGTSLYGFVKEFTLRSHVPNKSKAVVLLSSMHHSEFNDTSTGKPEIISFYDATKPGVDALDMKCSNYSTNRKTRRWPLAIFYYILAMCGPSAYVLYNMYSKAEKFSRYEFVKNLGISPATPFMKKRPTISNVPDELRKLIQEAMGEDQEKEGNEPPLAMRRGGTISPSNLSSLKFWYRANWPFITPELPHATCSHPLKGRALFCSIHPPPIAPLALWIPSPGDD</sequence>
<evidence type="ECO:0000313" key="4">
    <source>
        <dbReference type="EMBL" id="KAJ8877808.1"/>
    </source>
</evidence>
<proteinExistence type="predicted"/>
<evidence type="ECO:0000259" key="3">
    <source>
        <dbReference type="Pfam" id="PF13843"/>
    </source>
</evidence>
<reference evidence="4 5" key="1">
    <citation type="submission" date="2023-02" db="EMBL/GenBank/DDBJ databases">
        <title>LHISI_Scaffold_Assembly.</title>
        <authorList>
            <person name="Stuart O.P."/>
            <person name="Cleave R."/>
            <person name="Magrath M.J.L."/>
            <person name="Mikheyev A.S."/>
        </authorList>
    </citation>
    <scope>NUCLEOTIDE SEQUENCE [LARGE SCALE GENOMIC DNA]</scope>
    <source>
        <strain evidence="4">Daus_M_001</strain>
        <tissue evidence="4">Leg muscle</tissue>
    </source>
</reference>
<gene>
    <name evidence="4" type="ORF">PR048_022266</name>
</gene>
<keyword evidence="5" id="KW-1185">Reference proteome</keyword>
<dbReference type="EMBL" id="JARBHB010000008">
    <property type="protein sequence ID" value="KAJ8877808.1"/>
    <property type="molecule type" value="Genomic_DNA"/>
</dbReference>
<name>A0ABQ9H0T0_9NEOP</name>
<dbReference type="InterPro" id="IPR029526">
    <property type="entry name" value="PGBD"/>
</dbReference>
<feature type="region of interest" description="Disordered" evidence="1">
    <location>
        <begin position="336"/>
        <end position="355"/>
    </location>
</feature>
<organism evidence="4 5">
    <name type="scientific">Dryococelus australis</name>
    <dbReference type="NCBI Taxonomy" id="614101"/>
    <lineage>
        <taxon>Eukaryota</taxon>
        <taxon>Metazoa</taxon>
        <taxon>Ecdysozoa</taxon>
        <taxon>Arthropoda</taxon>
        <taxon>Hexapoda</taxon>
        <taxon>Insecta</taxon>
        <taxon>Pterygota</taxon>
        <taxon>Neoptera</taxon>
        <taxon>Polyneoptera</taxon>
        <taxon>Phasmatodea</taxon>
        <taxon>Verophasmatodea</taxon>
        <taxon>Anareolatae</taxon>
        <taxon>Phasmatidae</taxon>
        <taxon>Eurycanthinae</taxon>
        <taxon>Dryococelus</taxon>
    </lineage>
</organism>
<feature type="domain" description="PiggyBac transposable element-derived protein" evidence="3">
    <location>
        <begin position="109"/>
        <end position="164"/>
    </location>
</feature>
<comment type="caution">
    <text evidence="4">The sequence shown here is derived from an EMBL/GenBank/DDBJ whole genome shotgun (WGS) entry which is preliminary data.</text>
</comment>
<keyword evidence="2" id="KW-1133">Transmembrane helix</keyword>